<evidence type="ECO:0000256" key="3">
    <source>
        <dbReference type="ARBA" id="ARBA00023239"/>
    </source>
</evidence>
<dbReference type="EMBL" id="CP027806">
    <property type="protein sequence ID" value="AXJ02284.1"/>
    <property type="molecule type" value="Genomic_DNA"/>
</dbReference>
<evidence type="ECO:0000256" key="4">
    <source>
        <dbReference type="ARBA" id="ARBA00038302"/>
    </source>
</evidence>
<dbReference type="OrthoDB" id="9803665at2"/>
<evidence type="ECO:0000256" key="7">
    <source>
        <dbReference type="SAM" id="MobiDB-lite"/>
    </source>
</evidence>
<name>A0A345UP82_9BACT</name>
<evidence type="ECO:0000313" key="8">
    <source>
        <dbReference type="EMBL" id="AXJ02284.1"/>
    </source>
</evidence>
<dbReference type="PANTHER" id="PTHR42735">
    <property type="match status" value="1"/>
</dbReference>
<gene>
    <name evidence="8" type="ORF">CYPRO_3047</name>
</gene>
<dbReference type="KEGG" id="cprv:CYPRO_3047"/>
<evidence type="ECO:0000256" key="5">
    <source>
        <dbReference type="PIRSR" id="PIRSR602129-50"/>
    </source>
</evidence>
<keyword evidence="3 6" id="KW-0456">Lyase</keyword>
<dbReference type="GO" id="GO:0016830">
    <property type="term" value="F:carbon-carbon lyase activity"/>
    <property type="evidence" value="ECO:0007669"/>
    <property type="project" value="InterPro"/>
</dbReference>
<keyword evidence="9" id="KW-1185">Reference proteome</keyword>
<dbReference type="InterPro" id="IPR050477">
    <property type="entry name" value="GrpII_AminoAcid_Decarb"/>
</dbReference>
<dbReference type="InterPro" id="IPR002129">
    <property type="entry name" value="PyrdxlP-dep_de-COase"/>
</dbReference>
<dbReference type="GO" id="GO:0030170">
    <property type="term" value="F:pyridoxal phosphate binding"/>
    <property type="evidence" value="ECO:0007669"/>
    <property type="project" value="InterPro"/>
</dbReference>
<evidence type="ECO:0000256" key="1">
    <source>
        <dbReference type="ARBA" id="ARBA00001933"/>
    </source>
</evidence>
<dbReference type="Pfam" id="PF00282">
    <property type="entry name" value="Pyridoxal_deC"/>
    <property type="match status" value="1"/>
</dbReference>
<dbReference type="RefSeq" id="WP_114985397.1">
    <property type="nucleotide sequence ID" value="NZ_CP027806.1"/>
</dbReference>
<evidence type="ECO:0000256" key="2">
    <source>
        <dbReference type="ARBA" id="ARBA00022898"/>
    </source>
</evidence>
<feature type="modified residue" description="N6-(pyridoxal phosphate)lysine" evidence="5">
    <location>
        <position position="401"/>
    </location>
</feature>
<feature type="region of interest" description="Disordered" evidence="7">
    <location>
        <begin position="1"/>
        <end position="20"/>
    </location>
</feature>
<dbReference type="AlphaFoldDB" id="A0A345UP82"/>
<evidence type="ECO:0000256" key="6">
    <source>
        <dbReference type="RuleBase" id="RU000382"/>
    </source>
</evidence>
<dbReference type="Proteomes" id="UP000254808">
    <property type="component" value="Chromosome"/>
</dbReference>
<keyword evidence="2 5" id="KW-0663">Pyridoxal phosphate</keyword>
<sequence>MTISPTEAAKSADTTSDSSSDLFCEPGDIALKSFFLGPQAENSPWVREILDDLFDAWFAWRKALYSSDGRAISERDMQTPDFMQRRETIRKQVGTLMRRLQNEVPSFSPRYIGHMVTEVSMPALIGHIVTLLYNPNNISGESSRVGILIEDEAVRDLLGMVGYSTETGSGHFTSGGTVANLEGALRARDRFAKWLAAGAISRRYNDKRLNMFDSCLMGWENYDRIRFEYQLNDDDLNPFHILKGNPVHVYRNLDQVFDMDYAGPVVLVPENKHYSWNKAVDIMGLGEEAFVGVQTDKQGRMCIPALRQTLENCRQRQRPPLMVVSVAGTTELGEMDPIHEVQAMLDEYREERGWHIWHHVDAAYGGFLCSLDMEAEVVSENMRLALGAIRRANSVTIDPHKLGYVPYASGAFLCRNRREYFYRKSIAPYINFVNVSERGPQTIEGSRSAAGAVSTWLTARTIGLNAEGYGRILERTIESRIKLEGLLRTAHPQIRIFPHAETNIITFCIARENEALGVSNARTLKVYEAFSPDENHEFYVSKTTLKRPAYDRLIDDFTQNWQAVHDTQELVLIRLTVMNPFFDTKDNLDYPGAFKEKLKEIISTRLR</sequence>
<comment type="similarity">
    <text evidence="4">Belongs to the group II decarboxylase family. Sphingosine-1-phosphate lyase subfamily.</text>
</comment>
<organism evidence="8 9">
    <name type="scientific">Cyclonatronum proteinivorum</name>
    <dbReference type="NCBI Taxonomy" id="1457365"/>
    <lineage>
        <taxon>Bacteria</taxon>
        <taxon>Pseudomonadati</taxon>
        <taxon>Balneolota</taxon>
        <taxon>Balneolia</taxon>
        <taxon>Balneolales</taxon>
        <taxon>Cyclonatronaceae</taxon>
        <taxon>Cyclonatronum</taxon>
    </lineage>
</organism>
<reference evidence="8 9" key="1">
    <citation type="submission" date="2018-03" db="EMBL/GenBank/DDBJ databases">
        <title>Phenotypic and genomic properties of Cyclonatronum proteinivorum gen. nov., sp. nov., a haloalkaliphilic bacteroidete from soda lakes possessing Na+-translocating rhodopsin.</title>
        <authorList>
            <person name="Toshchakov S.V."/>
            <person name="Korzhenkov A."/>
            <person name="Samarov N.I."/>
            <person name="Kublanov I.V."/>
            <person name="Muntyan M.S."/>
            <person name="Sorokin D.Y."/>
        </authorList>
    </citation>
    <scope>NUCLEOTIDE SEQUENCE [LARGE SCALE GENOMIC DNA]</scope>
    <source>
        <strain evidence="8 9">Omega</strain>
    </source>
</reference>
<accession>A0A345UP82</accession>
<protein>
    <submittedName>
        <fullName evidence="8">Pyridoxal-dependent decarboxylase conserved domain-containing protein</fullName>
    </submittedName>
</protein>
<dbReference type="Gene3D" id="3.90.1150.10">
    <property type="entry name" value="Aspartate Aminotransferase, domain 1"/>
    <property type="match status" value="1"/>
</dbReference>
<dbReference type="InterPro" id="IPR015421">
    <property type="entry name" value="PyrdxlP-dep_Trfase_major"/>
</dbReference>
<comment type="cofactor">
    <cofactor evidence="1 5 6">
        <name>pyridoxal 5'-phosphate</name>
        <dbReference type="ChEBI" id="CHEBI:597326"/>
    </cofactor>
</comment>
<evidence type="ECO:0000313" key="9">
    <source>
        <dbReference type="Proteomes" id="UP000254808"/>
    </source>
</evidence>
<dbReference type="PANTHER" id="PTHR42735:SF4">
    <property type="entry name" value="PYRIDOXAL PHOSPHATE-DEPENDENT DECARBOXYLASE FAMILY PROTEIN"/>
    <property type="match status" value="1"/>
</dbReference>
<dbReference type="InterPro" id="IPR015424">
    <property type="entry name" value="PyrdxlP-dep_Trfase"/>
</dbReference>
<dbReference type="InterPro" id="IPR015422">
    <property type="entry name" value="PyrdxlP-dep_Trfase_small"/>
</dbReference>
<dbReference type="GO" id="GO:0019752">
    <property type="term" value="P:carboxylic acid metabolic process"/>
    <property type="evidence" value="ECO:0007669"/>
    <property type="project" value="InterPro"/>
</dbReference>
<proteinExistence type="inferred from homology"/>
<dbReference type="SUPFAM" id="SSF53383">
    <property type="entry name" value="PLP-dependent transferases"/>
    <property type="match status" value="1"/>
</dbReference>
<dbReference type="Gene3D" id="3.40.640.10">
    <property type="entry name" value="Type I PLP-dependent aspartate aminotransferase-like (Major domain)"/>
    <property type="match status" value="1"/>
</dbReference>